<protein>
    <recommendedName>
        <fullName evidence="4">Glycoamylase-like domain-containing protein</fullName>
    </recommendedName>
</protein>
<feature type="chain" id="PRO_5005287962" description="Glycoamylase-like domain-containing protein" evidence="1">
    <location>
        <begin position="32"/>
        <end position="522"/>
    </location>
</feature>
<accession>A0A0J7I779</accession>
<evidence type="ECO:0008006" key="4">
    <source>
        <dbReference type="Google" id="ProtNLM"/>
    </source>
</evidence>
<evidence type="ECO:0000313" key="3">
    <source>
        <dbReference type="Proteomes" id="UP000036261"/>
    </source>
</evidence>
<evidence type="ECO:0000256" key="1">
    <source>
        <dbReference type="SAM" id="SignalP"/>
    </source>
</evidence>
<comment type="caution">
    <text evidence="2">The sequence shown here is derived from an EMBL/GenBank/DDBJ whole genome shotgun (WGS) entry which is preliminary data.</text>
</comment>
<organism evidence="2 3">
    <name type="scientific">Chryseobacterium angstadtii</name>
    <dbReference type="NCBI Taxonomy" id="558151"/>
    <lineage>
        <taxon>Bacteria</taxon>
        <taxon>Pseudomonadati</taxon>
        <taxon>Bacteroidota</taxon>
        <taxon>Flavobacteriia</taxon>
        <taxon>Flavobacteriales</taxon>
        <taxon>Weeksellaceae</taxon>
        <taxon>Chryseobacterium group</taxon>
        <taxon>Chryseobacterium</taxon>
    </lineage>
</organism>
<reference evidence="2 3" key="1">
    <citation type="journal article" date="2013" name="Int. J. Syst. Evol. Microbiol.">
        <title>Chryseobacterium angstadtii sp. nov., isolated from a newt tank.</title>
        <authorList>
            <person name="Kirk K.E."/>
            <person name="Hoffman J.A."/>
            <person name="Smith K.A."/>
            <person name="Strahan B.L."/>
            <person name="Failor K.C."/>
            <person name="Krebs J.E."/>
            <person name="Gale A.N."/>
            <person name="Do T.D."/>
            <person name="Sontag T.C."/>
            <person name="Batties A.M."/>
            <person name="Mistiszyn K."/>
            <person name="Newman J.D."/>
        </authorList>
    </citation>
    <scope>NUCLEOTIDE SEQUENCE [LARGE SCALE GENOMIC DNA]</scope>
    <source>
        <strain evidence="2 3">KM</strain>
    </source>
</reference>
<proteinExistence type="predicted"/>
<dbReference type="AlphaFoldDB" id="A0A0J7I779"/>
<dbReference type="EMBL" id="LFND01000005">
    <property type="protein sequence ID" value="KMQ61636.1"/>
    <property type="molecule type" value="Genomic_DNA"/>
</dbReference>
<keyword evidence="1" id="KW-0732">Signal</keyword>
<gene>
    <name evidence="2" type="ORF">ACM46_16740</name>
</gene>
<name>A0A0J7I779_9FLAO</name>
<sequence length="522" mass="57642">MKTFTYFFKTGNRAVVLLICFLMTLTSVIHAQTNENATITSLFQNSYKVYKDIRKPNGIYLDALALNGAGDKPAAIVANGIGLISICIADGMRQKTGDATNWESNSNAKTMVNATLQTFIDFKNAGKTNSAGLFHRYFDYNTGDLAQGGWSGEYSTVDNAIFSMGVIFCKNYFASDPAIVAKADLLLNSMDYTKAIGTNQIYMVLDQNGNGNSPTLPYNEYMLVSWLAKNAPSSSANYAGSQTFWNTYFANPATAPVVKMNYWGYETLSDGQHWLSSFIPQFCYYLCNYYKNNTAYMNYFTNTKESDKLYCQNIGFSASEWGLGAGEIPGGGYSADAVENNPNQIVSPHIIAGFIPVYAQSKADLLSLYNNGTGSAVYDLVSDPSKKVLWRYRKNNTALRTSYIQAIDFSSMLFGLASLPEYLGDNWFNTFNVMPGSPTLSTVETKTGDESIHYNSFEKAIKIKGIPGEKQIEVYTLEGKLLYNGSTSNDQASIDASTMKKSVVLVLIKTPKTITKKKILIY</sequence>
<evidence type="ECO:0000313" key="2">
    <source>
        <dbReference type="EMBL" id="KMQ61636.1"/>
    </source>
</evidence>
<feature type="signal peptide" evidence="1">
    <location>
        <begin position="1"/>
        <end position="31"/>
    </location>
</feature>
<dbReference type="Gene3D" id="1.50.10.140">
    <property type="match status" value="1"/>
</dbReference>
<dbReference type="PATRIC" id="fig|558151.6.peg.3540"/>
<keyword evidence="3" id="KW-1185">Reference proteome</keyword>
<dbReference type="RefSeq" id="WP_048507804.1">
    <property type="nucleotide sequence ID" value="NZ_LFND01000005.1"/>
</dbReference>
<dbReference type="STRING" id="558151.ACM46_16740"/>
<dbReference type="OrthoDB" id="5937621at2"/>
<dbReference type="Proteomes" id="UP000036261">
    <property type="component" value="Unassembled WGS sequence"/>
</dbReference>